<dbReference type="AlphaFoldDB" id="A0A1B8U0D9"/>
<protein>
    <submittedName>
        <fullName evidence="1">Uncharacterized protein</fullName>
    </submittedName>
</protein>
<dbReference type="STRING" id="1774273.LPB03_02170"/>
<sequence length="103" mass="11815">MNTQTEQGEFEVIDSFAIKRRNEFYMIGEIKKGTMQVNWFVNITLNLGLSLTLRISEIETVEFSEEKKDYKLIIISADEETINILLGLKIGIELVKISIDGKD</sequence>
<reference evidence="2" key="1">
    <citation type="submission" date="2016-02" db="EMBL/GenBank/DDBJ databases">
        <authorList>
            <person name="Shin S.-K."/>
            <person name="Yi H."/>
            <person name="Kim E."/>
        </authorList>
    </citation>
    <scope>NUCLEOTIDE SEQUENCE [LARGE SCALE GENOMIC DNA]</scope>
    <source>
        <strain evidence="2">LPB0003</strain>
    </source>
</reference>
<gene>
    <name evidence="1" type="ORF">LPB3_02940</name>
</gene>
<dbReference type="Proteomes" id="UP000092584">
    <property type="component" value="Unassembled WGS sequence"/>
</dbReference>
<proteinExistence type="predicted"/>
<comment type="caution">
    <text evidence="1">The sequence shown here is derived from an EMBL/GenBank/DDBJ whole genome shotgun (WGS) entry which is preliminary data.</text>
</comment>
<dbReference type="OrthoDB" id="981427at2"/>
<evidence type="ECO:0000313" key="1">
    <source>
        <dbReference type="EMBL" id="OBY65331.1"/>
    </source>
</evidence>
<accession>A0A1B8U0D9</accession>
<dbReference type="EMBL" id="LSFM01000018">
    <property type="protein sequence ID" value="OBY65331.1"/>
    <property type="molecule type" value="Genomic_DNA"/>
</dbReference>
<keyword evidence="2" id="KW-1185">Reference proteome</keyword>
<dbReference type="RefSeq" id="WP_065318109.1">
    <property type="nucleotide sequence ID" value="NZ_CP017477.1"/>
</dbReference>
<dbReference type="KEGG" id="pob:LPB03_02170"/>
<name>A0A1B8U0D9_9FLAO</name>
<evidence type="ECO:0000313" key="2">
    <source>
        <dbReference type="Proteomes" id="UP000092584"/>
    </source>
</evidence>
<organism evidence="1 2">
    <name type="scientific">Polaribacter vadi</name>
    <dbReference type="NCBI Taxonomy" id="1774273"/>
    <lineage>
        <taxon>Bacteria</taxon>
        <taxon>Pseudomonadati</taxon>
        <taxon>Bacteroidota</taxon>
        <taxon>Flavobacteriia</taxon>
        <taxon>Flavobacteriales</taxon>
        <taxon>Flavobacteriaceae</taxon>
    </lineage>
</organism>